<dbReference type="GO" id="GO:0043023">
    <property type="term" value="F:ribosomal large subunit binding"/>
    <property type="evidence" value="ECO:0007669"/>
    <property type="project" value="InterPro"/>
</dbReference>
<dbReference type="RefSeq" id="WP_004593985.1">
    <property type="nucleotide sequence ID" value="NZ_APMM01000058.1"/>
</dbReference>
<dbReference type="InterPro" id="IPR039768">
    <property type="entry name" value="Nmd3"/>
</dbReference>
<evidence type="ECO:0000313" key="3">
    <source>
        <dbReference type="Proteomes" id="UP000053695"/>
    </source>
</evidence>
<dbReference type="GO" id="GO:0005737">
    <property type="term" value="C:cytoplasm"/>
    <property type="evidence" value="ECO:0007669"/>
    <property type="project" value="TreeGrafter"/>
</dbReference>
<sequence length="361" mass="42358">MRGICYRCGAEDELIEGLCPLCYAQEHPLFEIDNIIQIEVCHMCGSYKRKVWQTPKSEDPYEIVEEIVYYAIKDNIKKKGEIELEIIPKISQLPGGKRSKLIIPVEIIAYGKLPKEKEKREYRKEVEVHLNMVQCPRCSRYMSNYYEATLQVRAMNRYLTEKEKEELDKFVREEVYKRLKKDRMAFISKFIPQKEGLDYQLGSIGAARYLAHRIKEKYGGKITESSTLVGVDSTGKELHRLTISVRIPEYRVGDVVKYRDKYYKVSSITEHKVYLKSLDKDDKLGLSWHVAEKETKLEKKWEELSRGTVIATTPNLMVMDDENYEIYEFDKKEGIKEGDKVRLLKKDIVYFVEKEGENGDR</sequence>
<dbReference type="STRING" id="1069083.GCA_000371805_01360"/>
<comment type="caution">
    <text evidence="2">The sequence shown here is derived from an EMBL/GenBank/DDBJ whole genome shotgun (WGS) entry which is preliminary data.</text>
</comment>
<organism evidence="2 3">
    <name type="scientific">Methanocaldococcus villosus KIN24-T80</name>
    <dbReference type="NCBI Taxonomy" id="1069083"/>
    <lineage>
        <taxon>Archaea</taxon>
        <taxon>Methanobacteriati</taxon>
        <taxon>Methanobacteriota</taxon>
        <taxon>Methanomada group</taxon>
        <taxon>Methanococci</taxon>
        <taxon>Methanococcales</taxon>
        <taxon>Methanocaldococcaceae</taxon>
        <taxon>Methanocaldococcus</taxon>
    </lineage>
</organism>
<keyword evidence="3" id="KW-1185">Reference proteome</keyword>
<evidence type="ECO:0000259" key="1">
    <source>
        <dbReference type="Pfam" id="PF04981"/>
    </source>
</evidence>
<protein>
    <recommendedName>
        <fullName evidence="1">Nmd3 N-terminal domain-containing protein</fullName>
    </recommendedName>
</protein>
<feature type="domain" description="Nmd3 N-terminal" evidence="1">
    <location>
        <begin position="5"/>
        <end position="247"/>
    </location>
</feature>
<accession>N6VR76</accession>
<dbReference type="PANTHER" id="PTHR12746:SF2">
    <property type="entry name" value="60S RIBOSOMAL EXPORT PROTEIN NMD3"/>
    <property type="match status" value="1"/>
</dbReference>
<dbReference type="Pfam" id="PF04981">
    <property type="entry name" value="NMD3"/>
    <property type="match status" value="1"/>
</dbReference>
<evidence type="ECO:0000313" key="2">
    <source>
        <dbReference type="EMBL" id="ENN95641.1"/>
    </source>
</evidence>
<reference evidence="2 3" key="1">
    <citation type="journal article" date="2013" name="Genome Announc.">
        <title>Draft Genome Sequence of a Highly Flagellated, Fast-Swimming Archaeon, Methanocaldococcus villosus Strain KIN24-T80 (DSM 22612).</title>
        <authorList>
            <person name="Thennarasu S."/>
            <person name="Polireddy D."/>
            <person name="Antony A."/>
            <person name="Yada M.R."/>
            <person name="Algarawi S."/>
            <person name="Sivakumar N."/>
        </authorList>
    </citation>
    <scope>NUCLEOTIDE SEQUENCE [LARGE SCALE GENOMIC DNA]</scope>
    <source>
        <strain evidence="2 3">KIN24-T80</strain>
    </source>
</reference>
<name>N6VR76_9EURY</name>
<dbReference type="AlphaFoldDB" id="N6VR76"/>
<dbReference type="OrthoDB" id="15051at2157"/>
<proteinExistence type="predicted"/>
<dbReference type="EMBL" id="APMM01000058">
    <property type="protein sequence ID" value="ENN95641.1"/>
    <property type="molecule type" value="Genomic_DNA"/>
</dbReference>
<gene>
    <name evidence="2" type="ORF">J422_06728</name>
</gene>
<dbReference type="PATRIC" id="fig|1069083.5.peg.1309"/>
<dbReference type="PANTHER" id="PTHR12746">
    <property type="entry name" value="NONSENSE-MEDIATED MRNA DECAY PROTEIN 3"/>
    <property type="match status" value="1"/>
</dbReference>
<dbReference type="InterPro" id="IPR007064">
    <property type="entry name" value="Nmd3_N"/>
</dbReference>
<dbReference type="Proteomes" id="UP000053695">
    <property type="component" value="Unassembled WGS sequence"/>
</dbReference>